<protein>
    <submittedName>
        <fullName evidence="3">Phage excisionase</fullName>
    </submittedName>
</protein>
<evidence type="ECO:0000313" key="3">
    <source>
        <dbReference type="EMBL" id="BAG20427.1"/>
    </source>
</evidence>
<accession>B1VP48</accession>
<dbReference type="EMBL" id="AP009493">
    <property type="protein sequence ID" value="BAG20427.1"/>
    <property type="molecule type" value="Genomic_DNA"/>
</dbReference>
<evidence type="ECO:0000256" key="1">
    <source>
        <dbReference type="SAM" id="MobiDB-lite"/>
    </source>
</evidence>
<sequence length="100" mass="11299">MTLVARVTQKSKPRTRTGPISNSPPLPPRSRRFVVVPSAIPDLPEALTVPEVMRALRLSRSKVYDLFRSRQLESFTAGRARRVPVAAVRQYMQDRLEEAA</sequence>
<dbReference type="InterPro" id="IPR041657">
    <property type="entry name" value="HTH_17"/>
</dbReference>
<evidence type="ECO:0000259" key="2">
    <source>
        <dbReference type="Pfam" id="PF12728"/>
    </source>
</evidence>
<evidence type="ECO:0000313" key="4">
    <source>
        <dbReference type="Proteomes" id="UP000001685"/>
    </source>
</evidence>
<dbReference type="KEGG" id="sgr:SGR_3598"/>
<proteinExistence type="predicted"/>
<gene>
    <name evidence="3" type="ordered locus">SGR_3598</name>
</gene>
<dbReference type="eggNOG" id="ENOG502ZM7Z">
    <property type="taxonomic scope" value="Bacteria"/>
</dbReference>
<feature type="domain" description="Helix-turn-helix" evidence="2">
    <location>
        <begin position="47"/>
        <end position="95"/>
    </location>
</feature>
<dbReference type="Proteomes" id="UP000001685">
    <property type="component" value="Chromosome"/>
</dbReference>
<dbReference type="AlphaFoldDB" id="B1VP48"/>
<dbReference type="HOGENOM" id="CLU_2304426_0_0_11"/>
<reference evidence="4" key="1">
    <citation type="journal article" date="2008" name="J. Bacteriol.">
        <title>Genome sequence of the streptomycin-producing microorganism Streptomyces griseus IFO 13350.</title>
        <authorList>
            <person name="Ohnishi Y."/>
            <person name="Ishikawa J."/>
            <person name="Hara H."/>
            <person name="Suzuki H."/>
            <person name="Ikenoya M."/>
            <person name="Ikeda H."/>
            <person name="Yamashita A."/>
            <person name="Hattori M."/>
            <person name="Horinouchi S."/>
        </authorList>
    </citation>
    <scope>NUCLEOTIDE SEQUENCE [LARGE SCALE GENOMIC DNA]</scope>
    <source>
        <strain evidence="4">JCM 4626 / NBRC 13350</strain>
    </source>
</reference>
<name>B1VP48_STRGG</name>
<feature type="region of interest" description="Disordered" evidence="1">
    <location>
        <begin position="1"/>
        <end position="29"/>
    </location>
</feature>
<organism evidence="3 4">
    <name type="scientific">Streptomyces griseus subsp. griseus (strain JCM 4626 / CBS 651.72 / NBRC 13350 / KCC S-0626 / ISP 5235)</name>
    <dbReference type="NCBI Taxonomy" id="455632"/>
    <lineage>
        <taxon>Bacteria</taxon>
        <taxon>Bacillati</taxon>
        <taxon>Actinomycetota</taxon>
        <taxon>Actinomycetes</taxon>
        <taxon>Kitasatosporales</taxon>
        <taxon>Streptomycetaceae</taxon>
        <taxon>Streptomyces</taxon>
    </lineage>
</organism>
<dbReference type="Pfam" id="PF12728">
    <property type="entry name" value="HTH_17"/>
    <property type="match status" value="1"/>
</dbReference>